<name>A0ABW5GC73_9PSEU</name>
<keyword evidence="8" id="KW-1185">Reference proteome</keyword>
<dbReference type="Pfam" id="PF08386">
    <property type="entry name" value="Abhydrolase_4"/>
    <property type="match status" value="1"/>
</dbReference>
<dbReference type="InterPro" id="IPR051601">
    <property type="entry name" value="Serine_prot/Carboxylest_S33"/>
</dbReference>
<organism evidence="7 8">
    <name type="scientific">Amycolatopsis samaneae</name>
    <dbReference type="NCBI Taxonomy" id="664691"/>
    <lineage>
        <taxon>Bacteria</taxon>
        <taxon>Bacillati</taxon>
        <taxon>Actinomycetota</taxon>
        <taxon>Actinomycetes</taxon>
        <taxon>Pseudonocardiales</taxon>
        <taxon>Pseudonocardiaceae</taxon>
        <taxon>Amycolatopsis</taxon>
    </lineage>
</organism>
<dbReference type="RefSeq" id="WP_345406150.1">
    <property type="nucleotide sequence ID" value="NZ_BAABHG010000019.1"/>
</dbReference>
<dbReference type="PANTHER" id="PTHR43248">
    <property type="entry name" value="2-SUCCINYL-6-HYDROXY-2,4-CYCLOHEXADIENE-1-CARBOXYLATE SYNTHASE"/>
    <property type="match status" value="1"/>
</dbReference>
<dbReference type="InterPro" id="IPR029058">
    <property type="entry name" value="AB_hydrolase_fold"/>
</dbReference>
<accession>A0ABW5GC73</accession>
<sequence length="511" mass="54317">MKFFHFAAAATAAVTATALLAPAASADQAPGVAWHACDPSSKAPSAGYRCATYDVPLSYRDPGGPKIQLALGLLPAADQSRKRGTIFYNPGGPGNSGRFAPALTPALHERFDIVGFDPRGVGASTPVRCFTDPAQLEPLRRVLGQFPISREQERRQVEDARAVAESCGRAAGPLLGHLSTANVARDLDRLRAAVGEPKLRYYGLSYGTYVGENYANLFPGRVGALALDAVDDPVNWSTGYRPQDANVPFSYRLGGFDGARQALNTFLTACAADTRCAFREPGTDLLGKWNGILDRLQAGPVTIPGKDGNGRVVRYQDAVGEVHRGLLDEAKAAELAGFLQALAAAPAAPAAVKSTVDEPIPTPFDSAMAGAGTVCADSSNPRDPELWWRYAKAADRVGRGFGSYDLYLSLPCAMWPVADPDRYTGPWNRPTAAPVLLIGNRGGDPETPYQGAQRTERLLGDARLLALDAYGHGARGKSVCVDTALDRYLADGVVPPRGTVCRPDHGPFDDR</sequence>
<dbReference type="Gene3D" id="3.40.50.1820">
    <property type="entry name" value="alpha/beta hydrolase"/>
    <property type="match status" value="1"/>
</dbReference>
<evidence type="ECO:0000256" key="2">
    <source>
        <dbReference type="ARBA" id="ARBA00022729"/>
    </source>
</evidence>
<evidence type="ECO:0000256" key="4">
    <source>
        <dbReference type="SAM" id="SignalP"/>
    </source>
</evidence>
<dbReference type="Pfam" id="PF00561">
    <property type="entry name" value="Abhydrolase_1"/>
    <property type="match status" value="1"/>
</dbReference>
<proteinExistence type="inferred from homology"/>
<reference evidence="8" key="1">
    <citation type="journal article" date="2019" name="Int. J. Syst. Evol. Microbiol.">
        <title>The Global Catalogue of Microorganisms (GCM) 10K type strain sequencing project: providing services to taxonomists for standard genome sequencing and annotation.</title>
        <authorList>
            <consortium name="The Broad Institute Genomics Platform"/>
            <consortium name="The Broad Institute Genome Sequencing Center for Infectious Disease"/>
            <person name="Wu L."/>
            <person name="Ma J."/>
        </authorList>
    </citation>
    <scope>NUCLEOTIDE SEQUENCE [LARGE SCALE GENOMIC DNA]</scope>
    <source>
        <strain evidence="8">CGMCC 4.7643</strain>
    </source>
</reference>
<dbReference type="InterPro" id="IPR013595">
    <property type="entry name" value="Pept_S33_TAP-like_C"/>
</dbReference>
<evidence type="ECO:0000259" key="6">
    <source>
        <dbReference type="Pfam" id="PF08386"/>
    </source>
</evidence>
<feature type="domain" description="AB hydrolase-1" evidence="5">
    <location>
        <begin position="86"/>
        <end position="252"/>
    </location>
</feature>
<evidence type="ECO:0000259" key="5">
    <source>
        <dbReference type="Pfam" id="PF00561"/>
    </source>
</evidence>
<dbReference type="SUPFAM" id="SSF53474">
    <property type="entry name" value="alpha/beta-Hydrolases"/>
    <property type="match status" value="1"/>
</dbReference>
<feature type="domain" description="Peptidase S33 tripeptidyl aminopeptidase-like C-terminal" evidence="6">
    <location>
        <begin position="401"/>
        <end position="501"/>
    </location>
</feature>
<dbReference type="GO" id="GO:0016787">
    <property type="term" value="F:hydrolase activity"/>
    <property type="evidence" value="ECO:0007669"/>
    <property type="project" value="UniProtKB-KW"/>
</dbReference>
<feature type="signal peptide" evidence="4">
    <location>
        <begin position="1"/>
        <end position="26"/>
    </location>
</feature>
<feature type="chain" id="PRO_5047305827" evidence="4">
    <location>
        <begin position="27"/>
        <end position="511"/>
    </location>
</feature>
<keyword evidence="3 7" id="KW-0378">Hydrolase</keyword>
<protein>
    <submittedName>
        <fullName evidence="7">Alpha/beta hydrolase</fullName>
    </submittedName>
</protein>
<dbReference type="InterPro" id="IPR000073">
    <property type="entry name" value="AB_hydrolase_1"/>
</dbReference>
<comment type="caution">
    <text evidence="7">The sequence shown here is derived from an EMBL/GenBank/DDBJ whole genome shotgun (WGS) entry which is preliminary data.</text>
</comment>
<keyword evidence="2 4" id="KW-0732">Signal</keyword>
<evidence type="ECO:0000256" key="1">
    <source>
        <dbReference type="ARBA" id="ARBA00010088"/>
    </source>
</evidence>
<dbReference type="Proteomes" id="UP001597419">
    <property type="component" value="Unassembled WGS sequence"/>
</dbReference>
<evidence type="ECO:0000313" key="8">
    <source>
        <dbReference type="Proteomes" id="UP001597419"/>
    </source>
</evidence>
<comment type="similarity">
    <text evidence="1">Belongs to the peptidase S33 family.</text>
</comment>
<dbReference type="EMBL" id="JBHUKU010000005">
    <property type="protein sequence ID" value="MFD2459112.1"/>
    <property type="molecule type" value="Genomic_DNA"/>
</dbReference>
<evidence type="ECO:0000256" key="3">
    <source>
        <dbReference type="ARBA" id="ARBA00022801"/>
    </source>
</evidence>
<dbReference type="PANTHER" id="PTHR43248:SF29">
    <property type="entry name" value="TRIPEPTIDYL AMINOPEPTIDASE"/>
    <property type="match status" value="1"/>
</dbReference>
<gene>
    <name evidence="7" type="ORF">ACFSYJ_10880</name>
</gene>
<evidence type="ECO:0000313" key="7">
    <source>
        <dbReference type="EMBL" id="MFD2459112.1"/>
    </source>
</evidence>